<dbReference type="GeneID" id="9047459"/>
<sequence length="235" mass="25529">MCGSCYNNENILDLPGLEFLIRAEVDGRVLYRATSDDIFERKFGAKLAAQVKRNRQSGLLTQLPTTSVSSTFMRLTDGGGSVHYPSVIVGVFVFDRGAWHFVRVGQTCQGTNMISMKADIASIPSKISKEKIDSPGLSVIALHGYSIFDANANGLGTTGSAQDADAVSGVKADSNGPPANRVSQDEYDALVTKFSALATAHNKLQTEYSTLEIEITHRDAKIEQLTKEYRAMESR</sequence>
<protein>
    <submittedName>
        <fullName evidence="1">Uncharacterized protein</fullName>
    </submittedName>
</protein>
<dbReference type="AlphaFoldDB" id="C5LIG8"/>
<dbReference type="RefSeq" id="XP_002771555.1">
    <property type="nucleotide sequence ID" value="XM_002771509.1"/>
</dbReference>
<dbReference type="Proteomes" id="UP000007800">
    <property type="component" value="Unassembled WGS sequence"/>
</dbReference>
<name>C5LIG8_PERM5</name>
<evidence type="ECO:0000313" key="1">
    <source>
        <dbReference type="EMBL" id="EER03371.1"/>
    </source>
</evidence>
<accession>C5LIG8</accession>
<evidence type="ECO:0000313" key="2">
    <source>
        <dbReference type="Proteomes" id="UP000007800"/>
    </source>
</evidence>
<dbReference type="InParanoid" id="C5LIG8"/>
<proteinExistence type="predicted"/>
<reference evidence="1 2" key="1">
    <citation type="submission" date="2008-07" db="EMBL/GenBank/DDBJ databases">
        <authorList>
            <person name="El-Sayed N."/>
            <person name="Caler E."/>
            <person name="Inman J."/>
            <person name="Amedeo P."/>
            <person name="Hass B."/>
            <person name="Wortman J."/>
        </authorList>
    </citation>
    <scope>NUCLEOTIDE SEQUENCE [LARGE SCALE GENOMIC DNA]</scope>
    <source>
        <strain evidence="2">ATCC 50983 / TXsc</strain>
    </source>
</reference>
<gene>
    <name evidence="1" type="ORF">Pmar_PMAR014589</name>
</gene>
<dbReference type="EMBL" id="GG682243">
    <property type="protein sequence ID" value="EER03371.1"/>
    <property type="molecule type" value="Genomic_DNA"/>
</dbReference>
<organism evidence="2">
    <name type="scientific">Perkinsus marinus (strain ATCC 50983 / TXsc)</name>
    <dbReference type="NCBI Taxonomy" id="423536"/>
    <lineage>
        <taxon>Eukaryota</taxon>
        <taxon>Sar</taxon>
        <taxon>Alveolata</taxon>
        <taxon>Perkinsozoa</taxon>
        <taxon>Perkinsea</taxon>
        <taxon>Perkinsida</taxon>
        <taxon>Perkinsidae</taxon>
        <taxon>Perkinsus</taxon>
    </lineage>
</organism>
<keyword evidence="2" id="KW-1185">Reference proteome</keyword>